<dbReference type="PROSITE" id="PS51910">
    <property type="entry name" value="GH18_2"/>
    <property type="match status" value="1"/>
</dbReference>
<evidence type="ECO:0000313" key="6">
    <source>
        <dbReference type="Proteomes" id="UP000199019"/>
    </source>
</evidence>
<dbReference type="GO" id="GO:0005975">
    <property type="term" value="P:carbohydrate metabolic process"/>
    <property type="evidence" value="ECO:0007669"/>
    <property type="project" value="InterPro"/>
</dbReference>
<dbReference type="EMBL" id="FOHB01000002">
    <property type="protein sequence ID" value="SES01964.1"/>
    <property type="molecule type" value="Genomic_DNA"/>
</dbReference>
<evidence type="ECO:0000256" key="3">
    <source>
        <dbReference type="SAM" id="SignalP"/>
    </source>
</evidence>
<proteinExistence type="predicted"/>
<feature type="signal peptide" evidence="3">
    <location>
        <begin position="1"/>
        <end position="24"/>
    </location>
</feature>
<dbReference type="GO" id="GO:0008061">
    <property type="term" value="F:chitin binding"/>
    <property type="evidence" value="ECO:0007669"/>
    <property type="project" value="InterPro"/>
</dbReference>
<sequence>MSLTRCAAALLAVVTLTGVVSGCAASPGAGEPSASSVVSRSALPPRVVAGYWHSWGTPAVRLRDVPPEYTVVMAAFAVGDRTGRVRFTPTAQSAASLVADVRSLQASGRRVLLAVGGWNDGGLQIRTDAQLEAFLASVTPIIDRYGFSGLDWDLEHGISPATLERATRRLAERYGQRFAITMAPILGAREPEQLELARRIADLLDMVNPQYYNGGRSDPAWILQHTLGWERVVGEQSVGMGFLLVRLPGETGTQTSQAICTMWQRLLESAPRARGVMLWSVNHDRSQGYRFARTCARTILRS</sequence>
<keyword evidence="3" id="KW-0732">Signal</keyword>
<dbReference type="AlphaFoldDB" id="A0A1H9TYC4"/>
<dbReference type="SMART" id="SM00636">
    <property type="entry name" value="Glyco_18"/>
    <property type="match status" value="1"/>
</dbReference>
<dbReference type="PANTHER" id="PTHR45708">
    <property type="entry name" value="ENDOCHITINASE"/>
    <property type="match status" value="1"/>
</dbReference>
<dbReference type="Pfam" id="PF00704">
    <property type="entry name" value="Glyco_hydro_18"/>
    <property type="match status" value="1"/>
</dbReference>
<evidence type="ECO:0000256" key="1">
    <source>
        <dbReference type="ARBA" id="ARBA00022801"/>
    </source>
</evidence>
<dbReference type="InterPro" id="IPR001223">
    <property type="entry name" value="Glyco_hydro18_cat"/>
</dbReference>
<accession>A0A1H9TYC4</accession>
<feature type="chain" id="PRO_5011709456" evidence="3">
    <location>
        <begin position="25"/>
        <end position="302"/>
    </location>
</feature>
<evidence type="ECO:0000259" key="4">
    <source>
        <dbReference type="PROSITE" id="PS51910"/>
    </source>
</evidence>
<protein>
    <submittedName>
        <fullName evidence="5">Chitinase</fullName>
    </submittedName>
</protein>
<evidence type="ECO:0000256" key="2">
    <source>
        <dbReference type="ARBA" id="ARBA00023295"/>
    </source>
</evidence>
<dbReference type="Proteomes" id="UP000199019">
    <property type="component" value="Unassembled WGS sequence"/>
</dbReference>
<name>A0A1H9TYC4_9MICO</name>
<keyword evidence="2" id="KW-0326">Glycosidase</keyword>
<dbReference type="GO" id="GO:0016798">
    <property type="term" value="F:hydrolase activity, acting on glycosyl bonds"/>
    <property type="evidence" value="ECO:0007669"/>
    <property type="project" value="UniProtKB-KW"/>
</dbReference>
<reference evidence="6" key="1">
    <citation type="submission" date="2016-10" db="EMBL/GenBank/DDBJ databases">
        <authorList>
            <person name="Varghese N."/>
            <person name="Submissions S."/>
        </authorList>
    </citation>
    <scope>NUCLEOTIDE SEQUENCE [LARGE SCALE GENOMIC DNA]</scope>
    <source>
        <strain evidence="6">CGMCC 1.6963</strain>
    </source>
</reference>
<dbReference type="STRING" id="587636.SAMN05216199_1813"/>
<dbReference type="RefSeq" id="WP_177180282.1">
    <property type="nucleotide sequence ID" value="NZ_FOHB01000002.1"/>
</dbReference>
<dbReference type="InterPro" id="IPR017853">
    <property type="entry name" value="GH"/>
</dbReference>
<dbReference type="SUPFAM" id="SSF51445">
    <property type="entry name" value="(Trans)glycosidases"/>
    <property type="match status" value="1"/>
</dbReference>
<dbReference type="PANTHER" id="PTHR45708:SF49">
    <property type="entry name" value="ENDOCHITINASE"/>
    <property type="match status" value="1"/>
</dbReference>
<dbReference type="Gene3D" id="3.20.20.80">
    <property type="entry name" value="Glycosidases"/>
    <property type="match status" value="1"/>
</dbReference>
<keyword evidence="6" id="KW-1185">Reference proteome</keyword>
<dbReference type="InterPro" id="IPR050542">
    <property type="entry name" value="Glycosyl_Hydrlase18_Chitinase"/>
</dbReference>
<gene>
    <name evidence="5" type="ORF">SAMN05216199_1813</name>
</gene>
<organism evidence="5 6">
    <name type="scientific">Pedococcus cremeus</name>
    <dbReference type="NCBI Taxonomy" id="587636"/>
    <lineage>
        <taxon>Bacteria</taxon>
        <taxon>Bacillati</taxon>
        <taxon>Actinomycetota</taxon>
        <taxon>Actinomycetes</taxon>
        <taxon>Micrococcales</taxon>
        <taxon>Intrasporangiaceae</taxon>
        <taxon>Pedococcus</taxon>
    </lineage>
</organism>
<keyword evidence="1" id="KW-0378">Hydrolase</keyword>
<feature type="domain" description="GH18" evidence="4">
    <location>
        <begin position="46"/>
        <end position="302"/>
    </location>
</feature>
<dbReference type="PROSITE" id="PS51257">
    <property type="entry name" value="PROKAR_LIPOPROTEIN"/>
    <property type="match status" value="1"/>
</dbReference>
<evidence type="ECO:0000313" key="5">
    <source>
        <dbReference type="EMBL" id="SES01964.1"/>
    </source>
</evidence>
<dbReference type="InterPro" id="IPR011583">
    <property type="entry name" value="Chitinase_II/V-like_cat"/>
</dbReference>